<dbReference type="Proteomes" id="UP000241890">
    <property type="component" value="Unassembled WGS sequence"/>
</dbReference>
<dbReference type="EMBL" id="BEYU01000041">
    <property type="protein sequence ID" value="GBG28441.1"/>
    <property type="molecule type" value="Genomic_DNA"/>
</dbReference>
<evidence type="ECO:0000313" key="3">
    <source>
        <dbReference type="Proteomes" id="UP000241890"/>
    </source>
</evidence>
<dbReference type="Gene3D" id="3.40.710.10">
    <property type="entry name" value="DD-peptidase/beta-lactamase superfamily"/>
    <property type="match status" value="1"/>
</dbReference>
<gene>
    <name evidence="2" type="ORF">FCC1311_046642</name>
</gene>
<name>A0A2R5GJI2_9STRA</name>
<feature type="domain" description="Beta-lactamase-related" evidence="1">
    <location>
        <begin position="331"/>
        <end position="451"/>
    </location>
</feature>
<dbReference type="Pfam" id="PF00144">
    <property type="entry name" value="Beta-lactamase"/>
    <property type="match status" value="2"/>
</dbReference>
<dbReference type="InParanoid" id="A0A2R5GJI2"/>
<reference evidence="2 3" key="1">
    <citation type="submission" date="2017-12" db="EMBL/GenBank/DDBJ databases">
        <title>Sequencing, de novo assembly and annotation of complete genome of a new Thraustochytrid species, strain FCC1311.</title>
        <authorList>
            <person name="Sedici K."/>
            <person name="Godart F."/>
            <person name="Aiese Cigliano R."/>
            <person name="Sanseverino W."/>
            <person name="Barakat M."/>
            <person name="Ortet P."/>
            <person name="Marechal E."/>
            <person name="Cagnac O."/>
            <person name="Amato A."/>
        </authorList>
    </citation>
    <scope>NUCLEOTIDE SEQUENCE [LARGE SCALE GENOMIC DNA]</scope>
</reference>
<proteinExistence type="predicted"/>
<evidence type="ECO:0000313" key="2">
    <source>
        <dbReference type="EMBL" id="GBG28441.1"/>
    </source>
</evidence>
<dbReference type="PANTHER" id="PTHR43319:SF3">
    <property type="entry name" value="BETA-LACTAMASE-RELATED DOMAIN-CONTAINING PROTEIN"/>
    <property type="match status" value="1"/>
</dbReference>
<keyword evidence="3" id="KW-1185">Reference proteome</keyword>
<evidence type="ECO:0000259" key="1">
    <source>
        <dbReference type="Pfam" id="PF00144"/>
    </source>
</evidence>
<dbReference type="SUPFAM" id="SSF56601">
    <property type="entry name" value="beta-lactamase/transpeptidase-like"/>
    <property type="match status" value="1"/>
</dbReference>
<protein>
    <submittedName>
        <fullName evidence="2">Beta-lactamase domain-containing protein 2</fullName>
    </submittedName>
</protein>
<feature type="domain" description="Beta-lactamase-related" evidence="1">
    <location>
        <begin position="87"/>
        <end position="264"/>
    </location>
</feature>
<sequence length="490" mass="53318">MGLRPSARTLQHGVQLLALRELWVAYRTGKLNKTRLAVVSALLVAISHAVAPRFPLWARVLGIGKRAVSCSVEGEVAPGFEAVRAAFQQNVDEGLERGAQFVAYYKGKKVVDLAGGTLPGYNANSHQVIFSNSKTLSAIVVAKAVAAGRLQYEARVSEYWPEFAQNGKEDITVADVLRHDSGLPYFSNEEKVLLSFAERDNLDKMADFLAKQAPFWLETDEEPKTRIYHALTRDFITGELVRRVDPAHRSLGKILRAEVAVPLDASFVLGPGTEAEKNLVSPLAFDTMGDILARFYTNFITGGSFKGDTYRMNSHGDPSSPLARSFSCIDTSETTDKDTWFNDRRAHDAEVGSAGVRSNARSLGKLADAMARRALLPEDVHDAAVGDPVTKYDSALGLETSFTQGGFCKFGGPTWDPSSNGFVGWGGFGGSQVIWNEDLQVGVAYAMNGNRFGSLFGLCDERFIRLQKAVVACVGQAEEQARSSTEESTS</sequence>
<dbReference type="InterPro" id="IPR012338">
    <property type="entry name" value="Beta-lactam/transpept-like"/>
</dbReference>
<dbReference type="OrthoDB" id="5946976at2759"/>
<accession>A0A2R5GJI2</accession>
<dbReference type="InterPro" id="IPR001466">
    <property type="entry name" value="Beta-lactam-related"/>
</dbReference>
<dbReference type="PANTHER" id="PTHR43319">
    <property type="entry name" value="BETA-LACTAMASE-RELATED"/>
    <property type="match status" value="1"/>
</dbReference>
<dbReference type="InterPro" id="IPR052907">
    <property type="entry name" value="Beta-lactamase/esterase"/>
</dbReference>
<organism evidence="2 3">
    <name type="scientific">Hondaea fermentalgiana</name>
    <dbReference type="NCBI Taxonomy" id="2315210"/>
    <lineage>
        <taxon>Eukaryota</taxon>
        <taxon>Sar</taxon>
        <taxon>Stramenopiles</taxon>
        <taxon>Bigyra</taxon>
        <taxon>Labyrinthulomycetes</taxon>
        <taxon>Thraustochytrida</taxon>
        <taxon>Thraustochytriidae</taxon>
        <taxon>Hondaea</taxon>
    </lineage>
</organism>
<comment type="caution">
    <text evidence="2">The sequence shown here is derived from an EMBL/GenBank/DDBJ whole genome shotgun (WGS) entry which is preliminary data.</text>
</comment>
<dbReference type="AlphaFoldDB" id="A0A2R5GJI2"/>